<keyword evidence="1" id="KW-0472">Membrane</keyword>
<protein>
    <submittedName>
        <fullName evidence="2">Uncharacterized protein</fullName>
    </submittedName>
</protein>
<reference evidence="2" key="1">
    <citation type="submission" date="2018-06" db="EMBL/GenBank/DDBJ databases">
        <authorList>
            <person name="Zhirakovskaya E."/>
        </authorList>
    </citation>
    <scope>NUCLEOTIDE SEQUENCE</scope>
</reference>
<proteinExistence type="predicted"/>
<keyword evidence="1" id="KW-0812">Transmembrane</keyword>
<accession>A0A3B0VJ20</accession>
<gene>
    <name evidence="2" type="ORF">MNBD_CPR01-409</name>
</gene>
<dbReference type="EMBL" id="UOEV01000021">
    <property type="protein sequence ID" value="VAW32106.1"/>
    <property type="molecule type" value="Genomic_DNA"/>
</dbReference>
<feature type="transmembrane region" description="Helical" evidence="1">
    <location>
        <begin position="164"/>
        <end position="182"/>
    </location>
</feature>
<organism evidence="2">
    <name type="scientific">hydrothermal vent metagenome</name>
    <dbReference type="NCBI Taxonomy" id="652676"/>
    <lineage>
        <taxon>unclassified sequences</taxon>
        <taxon>metagenomes</taxon>
        <taxon>ecological metagenomes</taxon>
    </lineage>
</organism>
<dbReference type="AlphaFoldDB" id="A0A3B0VJ20"/>
<evidence type="ECO:0000256" key="1">
    <source>
        <dbReference type="SAM" id="Phobius"/>
    </source>
</evidence>
<name>A0A3B0VJ20_9ZZZZ</name>
<sequence>MEENIAVKNIKKQQHPKFVRWALLIGIVVILNIFFVVIQQIIFPAPDYLTYCPRPTVQARDASSCDSQNGVWTEYPQKPIIQDSSMKEITGYCDYSAKCQPAYKQARGQQRLYSFILMTVLGVIAIVIGVVPIGSSIVSSGLSYGGVVALVIGSMQYWGDAGNWLRLIISAIALIALIGIGVRRFGDERHE</sequence>
<keyword evidence="1" id="KW-1133">Transmembrane helix</keyword>
<feature type="transmembrane region" description="Helical" evidence="1">
    <location>
        <begin position="21"/>
        <end position="43"/>
    </location>
</feature>
<evidence type="ECO:0000313" key="2">
    <source>
        <dbReference type="EMBL" id="VAW32106.1"/>
    </source>
</evidence>
<feature type="transmembrane region" description="Helical" evidence="1">
    <location>
        <begin position="112"/>
        <end position="134"/>
    </location>
</feature>
<feature type="transmembrane region" description="Helical" evidence="1">
    <location>
        <begin position="141"/>
        <end position="158"/>
    </location>
</feature>